<proteinExistence type="predicted"/>
<feature type="region of interest" description="Disordered" evidence="1">
    <location>
        <begin position="112"/>
        <end position="131"/>
    </location>
</feature>
<dbReference type="InterPro" id="IPR003399">
    <property type="entry name" value="Mce/MlaD"/>
</dbReference>
<dbReference type="Pfam" id="PF02470">
    <property type="entry name" value="MlaD"/>
    <property type="match status" value="1"/>
</dbReference>
<sequence>MENKAHALAAGLFVLLVSALLVAMALWLTRDVTHTTNYEMTTADGVTGLQVQAAVRYKGVAVGKVTDIAFDPREHHNVLVTIAVSPQAPITASTFATLAFQGVTGLSFIQLDDNGNSTQPPAPGPDGVPRIPLRPNPLGQISDQAGALIGKVDQAMDRLNELLAPENQAKLTQALTEVGAAAASANQLARTADHTLRAQLDPARADLPGLIRQASQTLKATEGAANDVRRTLTGVDAMVGDARQGLTRLTGPGGVLERADESANTVNRTTLPKIQNLTEDASRTIRRLDRIANTLGENPQALLYGSGAIAPGPGEPGFVAPAATGAGASH</sequence>
<dbReference type="Proteomes" id="UP001589834">
    <property type="component" value="Unassembled WGS sequence"/>
</dbReference>
<dbReference type="EMBL" id="JBHLTN010000016">
    <property type="protein sequence ID" value="MFC0592571.1"/>
    <property type="molecule type" value="Genomic_DNA"/>
</dbReference>
<evidence type="ECO:0000313" key="3">
    <source>
        <dbReference type="EMBL" id="MFC0592571.1"/>
    </source>
</evidence>
<gene>
    <name evidence="3" type="ORF">ACFFGG_08385</name>
</gene>
<keyword evidence="4" id="KW-1185">Reference proteome</keyword>
<comment type="caution">
    <text evidence="3">The sequence shown here is derived from an EMBL/GenBank/DDBJ whole genome shotgun (WGS) entry which is preliminary data.</text>
</comment>
<feature type="domain" description="Mce/MlaD" evidence="2">
    <location>
        <begin position="43"/>
        <end position="112"/>
    </location>
</feature>
<evidence type="ECO:0000259" key="2">
    <source>
        <dbReference type="Pfam" id="PF02470"/>
    </source>
</evidence>
<name>A0ABV6PRW8_9BURK</name>
<evidence type="ECO:0000256" key="1">
    <source>
        <dbReference type="SAM" id="MobiDB-lite"/>
    </source>
</evidence>
<dbReference type="PANTHER" id="PTHR36698">
    <property type="entry name" value="BLL5892 PROTEIN"/>
    <property type="match status" value="1"/>
</dbReference>
<accession>A0ABV6PRW8</accession>
<dbReference type="PANTHER" id="PTHR36698:SF2">
    <property type="entry name" value="MCE_MLAD DOMAIN-CONTAINING PROTEIN"/>
    <property type="match status" value="1"/>
</dbReference>
<protein>
    <submittedName>
        <fullName evidence="3">MlaD family protein</fullName>
    </submittedName>
</protein>
<evidence type="ECO:0000313" key="4">
    <source>
        <dbReference type="Proteomes" id="UP001589834"/>
    </source>
</evidence>
<organism evidence="3 4">
    <name type="scientific">Ottowia pentelensis</name>
    <dbReference type="NCBI Taxonomy" id="511108"/>
    <lineage>
        <taxon>Bacteria</taxon>
        <taxon>Pseudomonadati</taxon>
        <taxon>Pseudomonadota</taxon>
        <taxon>Betaproteobacteria</taxon>
        <taxon>Burkholderiales</taxon>
        <taxon>Comamonadaceae</taxon>
        <taxon>Ottowia</taxon>
    </lineage>
</organism>
<reference evidence="3 4" key="1">
    <citation type="submission" date="2024-09" db="EMBL/GenBank/DDBJ databases">
        <authorList>
            <person name="Sun Q."/>
            <person name="Mori K."/>
        </authorList>
    </citation>
    <scope>NUCLEOTIDE SEQUENCE [LARGE SCALE GENOMIC DNA]</scope>
    <source>
        <strain evidence="3 4">NCAIM B.02336</strain>
    </source>
</reference>
<dbReference type="RefSeq" id="WP_377482113.1">
    <property type="nucleotide sequence ID" value="NZ_JBHLTN010000016.1"/>
</dbReference>